<accession>A0A6B8VEG4</accession>
<dbReference type="PROSITE" id="PS50240">
    <property type="entry name" value="TRYPSIN_DOM"/>
    <property type="match status" value="1"/>
</dbReference>
<evidence type="ECO:0000313" key="13">
    <source>
        <dbReference type="EMBL" id="QGT41001.1"/>
    </source>
</evidence>
<keyword evidence="4 10" id="KW-0645">Protease</keyword>
<evidence type="ECO:0000256" key="10">
    <source>
        <dbReference type="RuleBase" id="RU363034"/>
    </source>
</evidence>
<reference evidence="13" key="1">
    <citation type="submission" date="2019-06" db="EMBL/GenBank/DDBJ databases">
        <title>Transcriptome analysis and in silico identification and characterization of novel serine proteases in the bark beetle Tomicus yunnanensis.</title>
        <authorList>
            <person name="Sanchez-Garcia F.J."/>
            <person name="Zhu J.Y."/>
            <person name="Galian J."/>
        </authorList>
    </citation>
    <scope>NUCLEOTIDE SEQUENCE</scope>
</reference>
<dbReference type="InterPro" id="IPR009003">
    <property type="entry name" value="Peptidase_S1_PA"/>
</dbReference>
<evidence type="ECO:0000256" key="4">
    <source>
        <dbReference type="ARBA" id="ARBA00022670"/>
    </source>
</evidence>
<dbReference type="GO" id="GO:0004252">
    <property type="term" value="F:serine-type endopeptidase activity"/>
    <property type="evidence" value="ECO:0007669"/>
    <property type="project" value="InterPro"/>
</dbReference>
<dbReference type="AlphaFoldDB" id="A0A6B8VEG4"/>
<dbReference type="Pfam" id="PF00089">
    <property type="entry name" value="Trypsin"/>
    <property type="match status" value="1"/>
</dbReference>
<dbReference type="InterPro" id="IPR001254">
    <property type="entry name" value="Trypsin_dom"/>
</dbReference>
<keyword evidence="6 10" id="KW-0378">Hydrolase</keyword>
<dbReference type="InterPro" id="IPR001314">
    <property type="entry name" value="Peptidase_S1A"/>
</dbReference>
<keyword evidence="9" id="KW-1015">Disulfide bond</keyword>
<dbReference type="InterPro" id="IPR033116">
    <property type="entry name" value="TRYPSIN_SER"/>
</dbReference>
<evidence type="ECO:0000259" key="12">
    <source>
        <dbReference type="PROSITE" id="PS50240"/>
    </source>
</evidence>
<keyword evidence="3" id="KW-0964">Secreted</keyword>
<gene>
    <name evidence="13" type="primary">try4</name>
</gene>
<dbReference type="Gene3D" id="2.40.10.10">
    <property type="entry name" value="Trypsin-like serine proteases"/>
    <property type="match status" value="1"/>
</dbReference>
<dbReference type="PANTHER" id="PTHR24264:SF15">
    <property type="entry name" value="RIKEN CDNA 2210010C04 GENE"/>
    <property type="match status" value="1"/>
</dbReference>
<evidence type="ECO:0000256" key="6">
    <source>
        <dbReference type="ARBA" id="ARBA00022801"/>
    </source>
</evidence>
<dbReference type="InterPro" id="IPR018114">
    <property type="entry name" value="TRYPSIN_HIS"/>
</dbReference>
<dbReference type="PROSITE" id="PS00135">
    <property type="entry name" value="TRYPSIN_SER"/>
    <property type="match status" value="1"/>
</dbReference>
<evidence type="ECO:0000256" key="3">
    <source>
        <dbReference type="ARBA" id="ARBA00022525"/>
    </source>
</evidence>
<evidence type="ECO:0000256" key="7">
    <source>
        <dbReference type="ARBA" id="ARBA00022825"/>
    </source>
</evidence>
<sequence length="270" mass="29133">MFQLVCFLGLIAGSICRSDFFNGIEEVIIPHAVEQDGRIVGGWPVNISSHPHQVSFQNWHRHSCGGSLISSEWILTAAHCIASGVLRYQFRLGSELWAEGGLLVSPIVAIRHPLYNSSTLDYDIGLIKLANLQSEVADTIGFAQLPPEGWTPAPGATASVTGWGTPFSGGSLMDELQEVFVPIVSNESCEEYYREWLATRSYEVTDRMLCAGFVDGGKDACQGDSGGPLIVDGYLTGVVSWGNGCAFAGFPGLYASVPNLLSWIREETGL</sequence>
<dbReference type="GO" id="GO:0006508">
    <property type="term" value="P:proteolysis"/>
    <property type="evidence" value="ECO:0007669"/>
    <property type="project" value="UniProtKB-KW"/>
</dbReference>
<keyword evidence="7 10" id="KW-0720">Serine protease</keyword>
<proteinExistence type="evidence at transcript level"/>
<dbReference type="FunFam" id="2.40.10.10:FF:000077">
    <property type="entry name" value="Predicted protein"/>
    <property type="match status" value="1"/>
</dbReference>
<feature type="chain" id="PRO_5025363113" evidence="11">
    <location>
        <begin position="17"/>
        <end position="270"/>
    </location>
</feature>
<dbReference type="GO" id="GO:0005615">
    <property type="term" value="C:extracellular space"/>
    <property type="evidence" value="ECO:0007669"/>
    <property type="project" value="TreeGrafter"/>
</dbReference>
<dbReference type="SMART" id="SM00020">
    <property type="entry name" value="Tryp_SPc"/>
    <property type="match status" value="1"/>
</dbReference>
<comment type="similarity">
    <text evidence="2">Belongs to the peptidase S1 family.</text>
</comment>
<comment type="subcellular location">
    <subcellularLocation>
        <location evidence="1">Secreted</location>
    </subcellularLocation>
</comment>
<evidence type="ECO:0000256" key="9">
    <source>
        <dbReference type="ARBA" id="ARBA00023157"/>
    </source>
</evidence>
<dbReference type="EMBL" id="MN078184">
    <property type="protein sequence ID" value="QGT41001.1"/>
    <property type="molecule type" value="mRNA"/>
</dbReference>
<dbReference type="PROSITE" id="PS00134">
    <property type="entry name" value="TRYPSIN_HIS"/>
    <property type="match status" value="1"/>
</dbReference>
<evidence type="ECO:0000256" key="2">
    <source>
        <dbReference type="ARBA" id="ARBA00007664"/>
    </source>
</evidence>
<evidence type="ECO:0000256" key="8">
    <source>
        <dbReference type="ARBA" id="ARBA00023145"/>
    </source>
</evidence>
<feature type="domain" description="Peptidase S1" evidence="12">
    <location>
        <begin position="39"/>
        <end position="269"/>
    </location>
</feature>
<evidence type="ECO:0000256" key="5">
    <source>
        <dbReference type="ARBA" id="ARBA00022729"/>
    </source>
</evidence>
<feature type="signal peptide" evidence="11">
    <location>
        <begin position="1"/>
        <end position="16"/>
    </location>
</feature>
<dbReference type="CDD" id="cd00190">
    <property type="entry name" value="Tryp_SPc"/>
    <property type="match status" value="1"/>
</dbReference>
<dbReference type="InterPro" id="IPR043504">
    <property type="entry name" value="Peptidase_S1_PA_chymotrypsin"/>
</dbReference>
<protein>
    <submittedName>
        <fullName evidence="13">Try4a</fullName>
    </submittedName>
</protein>
<keyword evidence="5 11" id="KW-0732">Signal</keyword>
<dbReference type="InterPro" id="IPR050127">
    <property type="entry name" value="Serine_Proteases_S1"/>
</dbReference>
<name>A0A6B8VEG4_9CUCU</name>
<keyword evidence="8" id="KW-0865">Zymogen</keyword>
<evidence type="ECO:0000256" key="11">
    <source>
        <dbReference type="SAM" id="SignalP"/>
    </source>
</evidence>
<evidence type="ECO:0000256" key="1">
    <source>
        <dbReference type="ARBA" id="ARBA00004613"/>
    </source>
</evidence>
<dbReference type="PRINTS" id="PR00722">
    <property type="entry name" value="CHYMOTRYPSIN"/>
</dbReference>
<dbReference type="SUPFAM" id="SSF50494">
    <property type="entry name" value="Trypsin-like serine proteases"/>
    <property type="match status" value="1"/>
</dbReference>
<organism evidence="13">
    <name type="scientific">Tomicus yunnanensis</name>
    <dbReference type="NCBI Taxonomy" id="768153"/>
    <lineage>
        <taxon>Eukaryota</taxon>
        <taxon>Metazoa</taxon>
        <taxon>Ecdysozoa</taxon>
        <taxon>Arthropoda</taxon>
        <taxon>Hexapoda</taxon>
        <taxon>Insecta</taxon>
        <taxon>Pterygota</taxon>
        <taxon>Neoptera</taxon>
        <taxon>Endopterygota</taxon>
        <taxon>Coleoptera</taxon>
        <taxon>Polyphaga</taxon>
        <taxon>Cucujiformia</taxon>
        <taxon>Curculionidae</taxon>
        <taxon>Scolytinae</taxon>
        <taxon>Tomicus</taxon>
    </lineage>
</organism>
<dbReference type="PANTHER" id="PTHR24264">
    <property type="entry name" value="TRYPSIN-RELATED"/>
    <property type="match status" value="1"/>
</dbReference>